<sequence length="291" mass="31981">MLRYAKGRPLPLWLKSGRVQTGLVIIFILAVCAIFAPYLAPNDPNEQNLLSILTPPVWADGGDAMFPLGTDSLGRCVLSRLIFGARVALTVAFTASIGAMIIGAFFAHVAGYFGGWIDWVIGRIVEIWLSFPPVILSLILMVGLGTGLRNVVLAIILVDWTRFCRVLRSEVIVLRRRDYVSAAQLIGFSHWRTITREILPGTLPLLITLMSLEMGVAIIVEAILSFVGMSVGSETAAWGQMIADARQNIYEAPFNLIAPIFAIFFAVFGFNILGDGLRRTLDTRLTQTERT</sequence>
<protein>
    <submittedName>
        <fullName evidence="11">Dipeptide transport system permease protein</fullName>
    </submittedName>
</protein>
<evidence type="ECO:0000256" key="4">
    <source>
        <dbReference type="ARBA" id="ARBA00022692"/>
    </source>
</evidence>
<feature type="transmembrane region" description="Helical" evidence="9">
    <location>
        <begin position="205"/>
        <end position="232"/>
    </location>
</feature>
<dbReference type="PANTHER" id="PTHR43386">
    <property type="entry name" value="OLIGOPEPTIDE TRANSPORT SYSTEM PERMEASE PROTEIN APPC"/>
    <property type="match status" value="1"/>
</dbReference>
<feature type="domain" description="ABC transmembrane type-1" evidence="10">
    <location>
        <begin position="85"/>
        <end position="274"/>
    </location>
</feature>
<dbReference type="RefSeq" id="WP_046665282.1">
    <property type="nucleotide sequence ID" value="NZ_CCRH01000002.1"/>
</dbReference>
<keyword evidence="6" id="KW-0653">Protein transport</keyword>
<dbReference type="GO" id="GO:0005886">
    <property type="term" value="C:plasma membrane"/>
    <property type="evidence" value="ECO:0007669"/>
    <property type="project" value="UniProtKB-SubCell"/>
</dbReference>
<evidence type="ECO:0000313" key="11">
    <source>
        <dbReference type="EMBL" id="CDZ32278.1"/>
    </source>
</evidence>
<organism evidence="11 12">
    <name type="scientific">Neorhizobium galegae bv. officinalis</name>
    <dbReference type="NCBI Taxonomy" id="323656"/>
    <lineage>
        <taxon>Bacteria</taxon>
        <taxon>Pseudomonadati</taxon>
        <taxon>Pseudomonadota</taxon>
        <taxon>Alphaproteobacteria</taxon>
        <taxon>Hyphomicrobiales</taxon>
        <taxon>Rhizobiaceae</taxon>
        <taxon>Rhizobium/Agrobacterium group</taxon>
        <taxon>Neorhizobium</taxon>
    </lineage>
</organism>
<feature type="transmembrane region" description="Helical" evidence="9">
    <location>
        <begin position="87"/>
        <end position="114"/>
    </location>
</feature>
<evidence type="ECO:0000256" key="6">
    <source>
        <dbReference type="ARBA" id="ARBA00022927"/>
    </source>
</evidence>
<evidence type="ECO:0000259" key="10">
    <source>
        <dbReference type="PROSITE" id="PS50928"/>
    </source>
</evidence>
<feature type="transmembrane region" description="Helical" evidence="9">
    <location>
        <begin position="134"/>
        <end position="158"/>
    </location>
</feature>
<feature type="transmembrane region" description="Helical" evidence="9">
    <location>
        <begin position="20"/>
        <end position="40"/>
    </location>
</feature>
<evidence type="ECO:0000256" key="2">
    <source>
        <dbReference type="ARBA" id="ARBA00022448"/>
    </source>
</evidence>
<dbReference type="InterPro" id="IPR000515">
    <property type="entry name" value="MetI-like"/>
</dbReference>
<dbReference type="InterPro" id="IPR035906">
    <property type="entry name" value="MetI-like_sf"/>
</dbReference>
<evidence type="ECO:0000313" key="12">
    <source>
        <dbReference type="Proteomes" id="UP000046176"/>
    </source>
</evidence>
<dbReference type="Proteomes" id="UP000046176">
    <property type="component" value="Unassembled WGS sequence"/>
</dbReference>
<dbReference type="SUPFAM" id="SSF161098">
    <property type="entry name" value="MetI-like"/>
    <property type="match status" value="1"/>
</dbReference>
<dbReference type="EMBL" id="CCRH01000002">
    <property type="protein sequence ID" value="CDZ32278.1"/>
    <property type="molecule type" value="Genomic_DNA"/>
</dbReference>
<evidence type="ECO:0000256" key="3">
    <source>
        <dbReference type="ARBA" id="ARBA00022475"/>
    </source>
</evidence>
<feature type="transmembrane region" description="Helical" evidence="9">
    <location>
        <begin position="252"/>
        <end position="274"/>
    </location>
</feature>
<dbReference type="PANTHER" id="PTHR43386:SF1">
    <property type="entry name" value="D,D-DIPEPTIDE TRANSPORT SYSTEM PERMEASE PROTEIN DDPC-RELATED"/>
    <property type="match status" value="1"/>
</dbReference>
<comment type="subcellular location">
    <subcellularLocation>
        <location evidence="1 9">Cell membrane</location>
        <topology evidence="1 9">Multi-pass membrane protein</topology>
    </subcellularLocation>
</comment>
<dbReference type="PROSITE" id="PS50928">
    <property type="entry name" value="ABC_TM1"/>
    <property type="match status" value="1"/>
</dbReference>
<keyword evidence="3" id="KW-1003">Cell membrane</keyword>
<evidence type="ECO:0000256" key="7">
    <source>
        <dbReference type="ARBA" id="ARBA00022989"/>
    </source>
</evidence>
<proteinExistence type="inferred from homology"/>
<keyword evidence="2 9" id="KW-0813">Transport</keyword>
<accession>A0A0T7FB81</accession>
<dbReference type="GO" id="GO:0015031">
    <property type="term" value="P:protein transport"/>
    <property type="evidence" value="ECO:0007669"/>
    <property type="project" value="UniProtKB-KW"/>
</dbReference>
<reference evidence="11 12" key="1">
    <citation type="submission" date="2014-08" db="EMBL/GenBank/DDBJ databases">
        <authorList>
            <person name="Chen Y.-H."/>
        </authorList>
    </citation>
    <scope>NUCLEOTIDE SEQUENCE [LARGE SCALE GENOMIC DNA]</scope>
</reference>
<dbReference type="AlphaFoldDB" id="A0A0T7FB81"/>
<dbReference type="InterPro" id="IPR050366">
    <property type="entry name" value="BP-dependent_transpt_permease"/>
</dbReference>
<evidence type="ECO:0000256" key="1">
    <source>
        <dbReference type="ARBA" id="ARBA00004651"/>
    </source>
</evidence>
<keyword evidence="4 9" id="KW-0812">Transmembrane</keyword>
<keyword evidence="8 9" id="KW-0472">Membrane</keyword>
<dbReference type="Pfam" id="PF00528">
    <property type="entry name" value="BPD_transp_1"/>
    <property type="match status" value="1"/>
</dbReference>
<dbReference type="OrthoDB" id="9766870at2"/>
<gene>
    <name evidence="11" type="ORF">NGAL_HAMBI1145_10490</name>
</gene>
<keyword evidence="7 9" id="KW-1133">Transmembrane helix</keyword>
<dbReference type="InterPro" id="IPR025966">
    <property type="entry name" value="OppC_N"/>
</dbReference>
<dbReference type="CDD" id="cd06261">
    <property type="entry name" value="TM_PBP2"/>
    <property type="match status" value="1"/>
</dbReference>
<name>A0A0T7FB81_NEOGA</name>
<dbReference type="GO" id="GO:0015833">
    <property type="term" value="P:peptide transport"/>
    <property type="evidence" value="ECO:0007669"/>
    <property type="project" value="UniProtKB-KW"/>
</dbReference>
<evidence type="ECO:0000256" key="5">
    <source>
        <dbReference type="ARBA" id="ARBA00022856"/>
    </source>
</evidence>
<dbReference type="Gene3D" id="1.10.3720.10">
    <property type="entry name" value="MetI-like"/>
    <property type="match status" value="1"/>
</dbReference>
<evidence type="ECO:0000256" key="9">
    <source>
        <dbReference type="RuleBase" id="RU363032"/>
    </source>
</evidence>
<keyword evidence="5" id="KW-0571">Peptide transport</keyword>
<dbReference type="GO" id="GO:0055085">
    <property type="term" value="P:transmembrane transport"/>
    <property type="evidence" value="ECO:0007669"/>
    <property type="project" value="InterPro"/>
</dbReference>
<evidence type="ECO:0000256" key="8">
    <source>
        <dbReference type="ARBA" id="ARBA00023136"/>
    </source>
</evidence>
<comment type="similarity">
    <text evidence="9">Belongs to the binding-protein-dependent transport system permease family.</text>
</comment>
<dbReference type="Pfam" id="PF12911">
    <property type="entry name" value="OppC_N"/>
    <property type="match status" value="1"/>
</dbReference>